<dbReference type="GeneTree" id="ENSGT00910000148474"/>
<reference evidence="1" key="1">
    <citation type="submission" date="2025-08" db="UniProtKB">
        <authorList>
            <consortium name="Ensembl"/>
        </authorList>
    </citation>
    <scope>IDENTIFICATION</scope>
</reference>
<evidence type="ECO:0000313" key="1">
    <source>
        <dbReference type="Ensembl" id="ENSCPRP00005022378.1"/>
    </source>
</evidence>
<name>A0A7M4FB23_CROPO</name>
<keyword evidence="2" id="KW-1185">Reference proteome</keyword>
<dbReference type="Ensembl" id="ENSCPRT00005026168.1">
    <property type="protein sequence ID" value="ENSCPRP00005022378.1"/>
    <property type="gene ID" value="ENSCPRG00005015603.1"/>
</dbReference>
<dbReference type="Proteomes" id="UP000594220">
    <property type="component" value="Unplaced"/>
</dbReference>
<reference evidence="1" key="2">
    <citation type="submission" date="2025-09" db="UniProtKB">
        <authorList>
            <consortium name="Ensembl"/>
        </authorList>
    </citation>
    <scope>IDENTIFICATION</scope>
</reference>
<protein>
    <submittedName>
        <fullName evidence="1">Uncharacterized protein</fullName>
    </submittedName>
</protein>
<accession>A0A7M4FB23</accession>
<evidence type="ECO:0000313" key="2">
    <source>
        <dbReference type="Proteomes" id="UP000594220"/>
    </source>
</evidence>
<dbReference type="AlphaFoldDB" id="A0A7M4FB23"/>
<proteinExistence type="predicted"/>
<sequence>GGAKLARGRSSALYFPSPPVTLVLNVQFEDSSVEETELFSIFSLCIAFCDTELTSSVIFFEGGVKLKPNRDPVAEVFPNVNGFDFSLLKILLTDSEPNTNLGGETTAFVGVSEVLDTSDASTVTSEVSSSWI</sequence>
<organism evidence="1 2">
    <name type="scientific">Crocodylus porosus</name>
    <name type="common">Saltwater crocodile</name>
    <name type="synonym">Estuarine crocodile</name>
    <dbReference type="NCBI Taxonomy" id="8502"/>
    <lineage>
        <taxon>Eukaryota</taxon>
        <taxon>Metazoa</taxon>
        <taxon>Chordata</taxon>
        <taxon>Craniata</taxon>
        <taxon>Vertebrata</taxon>
        <taxon>Euteleostomi</taxon>
        <taxon>Archelosauria</taxon>
        <taxon>Archosauria</taxon>
        <taxon>Crocodylia</taxon>
        <taxon>Longirostres</taxon>
        <taxon>Crocodylidae</taxon>
        <taxon>Crocodylus</taxon>
    </lineage>
</organism>